<accession>A0A6I3L0Y9</accession>
<name>A0A6I3L0Y9_9NOCA</name>
<dbReference type="InterPro" id="IPR038084">
    <property type="entry name" value="PduO/GlcC-like_sf"/>
</dbReference>
<dbReference type="EMBL" id="WMBB01000010">
    <property type="protein sequence ID" value="MTE15421.1"/>
    <property type="molecule type" value="Genomic_DNA"/>
</dbReference>
<dbReference type="RefSeq" id="WP_154789860.1">
    <property type="nucleotide sequence ID" value="NZ_WMBB01000010.1"/>
</dbReference>
<keyword evidence="2" id="KW-1185">Reference proteome</keyword>
<dbReference type="Gene3D" id="3.30.450.150">
    <property type="entry name" value="Haem-degrading domain"/>
    <property type="match status" value="1"/>
</dbReference>
<dbReference type="Proteomes" id="UP000432464">
    <property type="component" value="Unassembled WGS sequence"/>
</dbReference>
<dbReference type="SUPFAM" id="SSF143744">
    <property type="entry name" value="GlcG-like"/>
    <property type="match status" value="1"/>
</dbReference>
<proteinExistence type="predicted"/>
<gene>
    <name evidence="1" type="ORF">GLP40_21940</name>
</gene>
<dbReference type="AlphaFoldDB" id="A0A6I3L0Y9"/>
<comment type="caution">
    <text evidence="1">The sequence shown here is derived from an EMBL/GenBank/DDBJ whole genome shotgun (WGS) entry which is preliminary data.</text>
</comment>
<evidence type="ECO:0000313" key="2">
    <source>
        <dbReference type="Proteomes" id="UP000432464"/>
    </source>
</evidence>
<reference evidence="1 2" key="1">
    <citation type="submission" date="2019-11" db="EMBL/GenBank/DDBJ databases">
        <title>Nocardia sp. nov. CT2-14 isolated from soil.</title>
        <authorList>
            <person name="Kanchanasin P."/>
            <person name="Tanasupawat S."/>
            <person name="Yuki M."/>
            <person name="Kudo T."/>
        </authorList>
    </citation>
    <scope>NUCLEOTIDE SEQUENCE [LARGE SCALE GENOMIC DNA]</scope>
    <source>
        <strain evidence="1 2">CT2-14</strain>
    </source>
</reference>
<organism evidence="1 2">
    <name type="scientific">Nocardia aurantiaca</name>
    <dbReference type="NCBI Taxonomy" id="2675850"/>
    <lineage>
        <taxon>Bacteria</taxon>
        <taxon>Bacillati</taxon>
        <taxon>Actinomycetota</taxon>
        <taxon>Actinomycetes</taxon>
        <taxon>Mycobacteriales</taxon>
        <taxon>Nocardiaceae</taxon>
        <taxon>Nocardia</taxon>
    </lineage>
</organism>
<protein>
    <recommendedName>
        <fullName evidence="3">Heme-binding protein</fullName>
    </recommendedName>
</protein>
<sequence>MGLRQAWPALFVQMGQVAGVPIVAGAGSRSIRRGDAVVGAIAVSGGVPAHDDMCADVGIAALAQ</sequence>
<evidence type="ECO:0000313" key="1">
    <source>
        <dbReference type="EMBL" id="MTE15421.1"/>
    </source>
</evidence>
<evidence type="ECO:0008006" key="3">
    <source>
        <dbReference type="Google" id="ProtNLM"/>
    </source>
</evidence>